<dbReference type="UniPathway" id="UPA00194"/>
<comment type="similarity">
    <text evidence="6">Belongs to the prostaglandin G/H synthase family.</text>
</comment>
<evidence type="ECO:0000256" key="1">
    <source>
        <dbReference type="ARBA" id="ARBA00001970"/>
    </source>
</evidence>
<dbReference type="KEGG" id="asn:102375780"/>
<dbReference type="Proteomes" id="UP000189705">
    <property type="component" value="Unplaced"/>
</dbReference>
<dbReference type="PROSITE" id="PS50923">
    <property type="entry name" value="SUSHI"/>
    <property type="match status" value="1"/>
</dbReference>
<feature type="transmembrane region" description="Helical" evidence="36">
    <location>
        <begin position="915"/>
        <end position="936"/>
    </location>
</feature>
<dbReference type="InterPro" id="IPR037120">
    <property type="entry name" value="Haem_peroxidase_sf_animal"/>
</dbReference>
<dbReference type="InParanoid" id="A0A3Q0GHP1"/>
<evidence type="ECO:0000256" key="9">
    <source>
        <dbReference type="ARBA" id="ARBA00021693"/>
    </source>
</evidence>
<keyword evidence="22" id="KW-0560">Oxidoreductase</keyword>
<evidence type="ECO:0000256" key="35">
    <source>
        <dbReference type="PROSITE-ProRule" id="PRU00302"/>
    </source>
</evidence>
<evidence type="ECO:0000256" key="6">
    <source>
        <dbReference type="ARBA" id="ARBA00008928"/>
    </source>
</evidence>
<dbReference type="GO" id="GO:0006590">
    <property type="term" value="P:thyroid hormone generation"/>
    <property type="evidence" value="ECO:0007669"/>
    <property type="project" value="UniProtKB-UniPathway"/>
</dbReference>
<dbReference type="SMART" id="SM00181">
    <property type="entry name" value="EGF"/>
    <property type="match status" value="1"/>
</dbReference>
<evidence type="ECO:0000256" key="33">
    <source>
        <dbReference type="PIRSR" id="PIRSR619791-2"/>
    </source>
</evidence>
<dbReference type="InterPro" id="IPR000152">
    <property type="entry name" value="EGF-type_Asp/Asn_hydroxyl_site"/>
</dbReference>
<dbReference type="SUPFAM" id="SSF57535">
    <property type="entry name" value="Complement control module/SCR domain"/>
    <property type="match status" value="1"/>
</dbReference>
<dbReference type="GO" id="GO:0005509">
    <property type="term" value="F:calcium ion binding"/>
    <property type="evidence" value="ECO:0007669"/>
    <property type="project" value="InterPro"/>
</dbReference>
<evidence type="ECO:0000313" key="39">
    <source>
        <dbReference type="Proteomes" id="UP000189705"/>
    </source>
</evidence>
<keyword evidence="23 33" id="KW-0408">Iron</keyword>
<evidence type="ECO:0000259" key="38">
    <source>
        <dbReference type="PROSITE" id="PS50923"/>
    </source>
</evidence>
<keyword evidence="19" id="KW-0677">Repeat</keyword>
<feature type="domain" description="Sushi" evidence="38">
    <location>
        <begin position="806"/>
        <end position="862"/>
    </location>
</feature>
<dbReference type="PROSITE" id="PS01186">
    <property type="entry name" value="EGF_2"/>
    <property type="match status" value="1"/>
</dbReference>
<keyword evidence="11" id="KW-0893">Thyroid hormones biosynthesis</keyword>
<comment type="catalytic activity">
    <reaction evidence="30">
        <text>2 [thyroglobulin]-3,5-diiodo-L-tyrosine + H2O2 = [thyroglobulin]-L-thyroxine + [thyroglobulin]-dehydroalanine + 2 H2O</text>
        <dbReference type="Rhea" id="RHEA:48964"/>
        <dbReference type="Rhea" id="RHEA-COMP:12276"/>
        <dbReference type="Rhea" id="RHEA-COMP:12277"/>
        <dbReference type="Rhea" id="RHEA-COMP:12278"/>
        <dbReference type="ChEBI" id="CHEBI:15377"/>
        <dbReference type="ChEBI" id="CHEBI:16240"/>
        <dbReference type="ChEBI" id="CHEBI:90871"/>
        <dbReference type="ChEBI" id="CHEBI:90872"/>
        <dbReference type="ChEBI" id="CHEBI:90873"/>
        <dbReference type="EC" id="1.11.1.8"/>
    </reaction>
</comment>
<evidence type="ECO:0000256" key="24">
    <source>
        <dbReference type="ARBA" id="ARBA00023136"/>
    </source>
</evidence>
<dbReference type="PRINTS" id="PR00457">
    <property type="entry name" value="ANPEROXIDASE"/>
</dbReference>
<evidence type="ECO:0000256" key="5">
    <source>
        <dbReference type="ARBA" id="ARBA00005197"/>
    </source>
</evidence>
<dbReference type="Pfam" id="PF07645">
    <property type="entry name" value="EGF_CA"/>
    <property type="match status" value="1"/>
</dbReference>
<dbReference type="CDD" id="cd09825">
    <property type="entry name" value="thyroid_peroxidase"/>
    <property type="match status" value="1"/>
</dbReference>
<dbReference type="RefSeq" id="XP_025059169.1">
    <property type="nucleotide sequence ID" value="XM_025203384.1"/>
</dbReference>
<dbReference type="PROSITE" id="PS01187">
    <property type="entry name" value="EGF_CA"/>
    <property type="match status" value="1"/>
</dbReference>
<evidence type="ECO:0000256" key="30">
    <source>
        <dbReference type="ARBA" id="ARBA00048299"/>
    </source>
</evidence>
<comment type="function">
    <text evidence="2">Iodination and coupling of the hormonogenic tyrosines in thyroglobulin to yield the thyroid hormones T(3) and T(4).</text>
</comment>
<protein>
    <recommendedName>
        <fullName evidence="9">Thyroid peroxidase</fullName>
        <ecNumber evidence="8">1.11.1.8</ecNumber>
    </recommendedName>
</protein>
<comment type="subcellular location">
    <subcellularLocation>
        <location evidence="3">Membrane</location>
        <topology evidence="3">Single-pass type I membrane protein</topology>
    </subcellularLocation>
    <subcellularLocation>
        <location evidence="4">Secreted</location>
    </subcellularLocation>
</comment>
<dbReference type="GO" id="GO:0004447">
    <property type="term" value="F:iodide peroxidase activity"/>
    <property type="evidence" value="ECO:0007669"/>
    <property type="project" value="UniProtKB-EC"/>
</dbReference>
<evidence type="ECO:0000256" key="31">
    <source>
        <dbReference type="ARBA" id="ARBA00048771"/>
    </source>
</evidence>
<dbReference type="InterPro" id="IPR010255">
    <property type="entry name" value="Haem_peroxidase_sf"/>
</dbReference>
<comment type="subunit">
    <text evidence="7">Interacts with DUOX1, DUOX2 and CYBA.</text>
</comment>
<proteinExistence type="inferred from homology"/>
<keyword evidence="13 40" id="KW-0575">Peroxidase</keyword>
<dbReference type="FunFam" id="2.10.25.10:FF:000014">
    <property type="entry name" value="Latent-transforming growth factor beta-binding protein 3"/>
    <property type="match status" value="1"/>
</dbReference>
<evidence type="ECO:0000256" key="22">
    <source>
        <dbReference type="ARBA" id="ARBA00023002"/>
    </source>
</evidence>
<evidence type="ECO:0000256" key="3">
    <source>
        <dbReference type="ARBA" id="ARBA00004479"/>
    </source>
</evidence>
<dbReference type="PROSITE" id="PS00010">
    <property type="entry name" value="ASX_HYDROXYL"/>
    <property type="match status" value="1"/>
</dbReference>
<dbReference type="GeneID" id="102375780"/>
<dbReference type="CDD" id="cd00054">
    <property type="entry name" value="EGF_CA"/>
    <property type="match status" value="1"/>
</dbReference>
<dbReference type="InterPro" id="IPR035976">
    <property type="entry name" value="Sushi/SCR/CCP_sf"/>
</dbReference>
<dbReference type="InterPro" id="IPR049883">
    <property type="entry name" value="NOTCH1_EGF-like"/>
</dbReference>
<evidence type="ECO:0000256" key="17">
    <source>
        <dbReference type="ARBA" id="ARBA00022723"/>
    </source>
</evidence>
<dbReference type="STRING" id="38654.A0A3Q0GHP1"/>
<dbReference type="GO" id="GO:0042446">
    <property type="term" value="P:hormone biosynthetic process"/>
    <property type="evidence" value="ECO:0007669"/>
    <property type="project" value="UniProtKB-KW"/>
</dbReference>
<dbReference type="PROSITE" id="PS50292">
    <property type="entry name" value="PEROXIDASE_3"/>
    <property type="match status" value="1"/>
</dbReference>
<evidence type="ECO:0000313" key="40">
    <source>
        <dbReference type="RefSeq" id="XP_025059169.1"/>
    </source>
</evidence>
<keyword evidence="16 36" id="KW-0812">Transmembrane</keyword>
<feature type="binding site" description="axial binding residue" evidence="33">
    <location>
        <position position="560"/>
    </location>
    <ligand>
        <name>heme b</name>
        <dbReference type="ChEBI" id="CHEBI:60344"/>
    </ligand>
    <ligandPart>
        <name>Fe</name>
        <dbReference type="ChEBI" id="CHEBI:18248"/>
    </ligandPart>
</feature>
<evidence type="ECO:0000256" key="8">
    <source>
        <dbReference type="ARBA" id="ARBA00012311"/>
    </source>
</evidence>
<evidence type="ECO:0000256" key="26">
    <source>
        <dbReference type="ARBA" id="ARBA00023180"/>
    </source>
</evidence>
<comment type="cofactor">
    <cofactor evidence="1">
        <name>heme b</name>
        <dbReference type="ChEBI" id="CHEBI:60344"/>
    </cofactor>
</comment>
<comment type="catalytic activity">
    <reaction evidence="32">
        <text>[thyroglobulin]-3-iodo-L-tyrosine + iodide + H2O2 + H(+) = [thyroglobulin]-3,5-diiodo-L-tyrosine + 2 H2O</text>
        <dbReference type="Rhea" id="RHEA:48960"/>
        <dbReference type="Rhea" id="RHEA-COMP:12275"/>
        <dbReference type="Rhea" id="RHEA-COMP:12276"/>
        <dbReference type="ChEBI" id="CHEBI:15377"/>
        <dbReference type="ChEBI" id="CHEBI:15378"/>
        <dbReference type="ChEBI" id="CHEBI:16240"/>
        <dbReference type="ChEBI" id="CHEBI:16382"/>
        <dbReference type="ChEBI" id="CHEBI:90870"/>
        <dbReference type="ChEBI" id="CHEBI:90871"/>
        <dbReference type="EC" id="1.11.1.8"/>
    </reaction>
</comment>
<dbReference type="EC" id="1.11.1.8" evidence="8"/>
<keyword evidence="21 36" id="KW-1133">Transmembrane helix</keyword>
<evidence type="ECO:0000256" key="34">
    <source>
        <dbReference type="PROSITE-ProRule" id="PRU00076"/>
    </source>
</evidence>
<dbReference type="FunFam" id="1.10.640.10:FF:000010">
    <property type="entry name" value="Thyroid peroxidase"/>
    <property type="match status" value="1"/>
</dbReference>
<keyword evidence="27" id="KW-0376">Hydrogen peroxide</keyword>
<dbReference type="GO" id="GO:0016020">
    <property type="term" value="C:membrane"/>
    <property type="evidence" value="ECO:0007669"/>
    <property type="project" value="UniProtKB-SubCell"/>
</dbReference>
<dbReference type="SMART" id="SM00032">
    <property type="entry name" value="CCP"/>
    <property type="match status" value="1"/>
</dbReference>
<dbReference type="Gene3D" id="2.10.25.10">
    <property type="entry name" value="Laminin"/>
    <property type="match status" value="1"/>
</dbReference>
<evidence type="ECO:0000256" key="21">
    <source>
        <dbReference type="ARBA" id="ARBA00022989"/>
    </source>
</evidence>
<dbReference type="PANTHER" id="PTHR11475:SF60">
    <property type="entry name" value="THYROID PEROXIDASE"/>
    <property type="match status" value="1"/>
</dbReference>
<dbReference type="Pfam" id="PF00084">
    <property type="entry name" value="Sushi"/>
    <property type="match status" value="1"/>
</dbReference>
<comment type="caution">
    <text evidence="34">Lacks conserved residue(s) required for the propagation of feature annotation.</text>
</comment>
<evidence type="ECO:0000256" key="18">
    <source>
        <dbReference type="ARBA" id="ARBA00022729"/>
    </source>
</evidence>
<dbReference type="Pfam" id="PF03098">
    <property type="entry name" value="An_peroxidase"/>
    <property type="match status" value="1"/>
</dbReference>
<sequence>MEKRKRDDGRRNRPWGLEECPRLQTYQEETSKVTEETALLLVAIDCGQDEGAAAGDEDIREMRNLVAIDCGQDEGAAAGDEDIREMRNVIPQAANEDPGRRNKEGRILPKVAFGHALVERNEKGHLRNLQRRGIMTSDLLLAFSKSPEPESREISQAAERMETSIHLLKEKVCQKQKRSVHPTDLLPADLLRKIANMSGCLPYMLPPKCPNNCLANKYRLITGACNNRKHPRWGASNTALARWLPPIYEDGISQPKGWNPSMLYNGFELPPVREVTRKIIHASNEAVTDDNLYSDILMLWGQYIDHDIAFTPQSTSRAAFLRGVDCQLTCENQNPCFPMKVFPNDTLSTGMDCLPFYRSSPACGTGDHGILFGNLSTLNPREQINGLTSFLDASTVYGSTPAMEKKLRNFTSDEGLLRINVQYYDNDREYLPFVDQVPSPCAQDPSSNEAKRIECFMAGDSRSSEVISLAAMHTLWLREHNRLAKALKRQNYHWSSETVYQEARKIVGALHQIITLRDYIPKIIGPDAFNQYIGLYKSYDPSVNPTVSNVFSTAAFRFGHATIQPIIKRLNAQYQDDPDLPNLHLHEVFFSPWRLIKEGGLDPLLRGVLARSAKLQMQDQMLNEELTEKLFVLSNNGSLDLASLNLQRGRDHGLPGYNDWREFCDLPRLETQTYMNTIIVNKKIAEKIIKLYHHPNNIDVWLGGLAENFLPDARTGPLFACLIGKQMKALREGDRFWWENDDIFTDVQRHELKKHSLSRIICDNTGLSEVPLDAFQLGKFPEDFESCDNIPGINLEAWQETYEQEETCGVPMKVENGDFVYCSELGKSIVIYSCQFGFQLQGEEQLTCTNKEWNFSSPVCMDINECESHMSSPCHPSANCINTKGSYECLCSDPYELAEDGRTCIDSGRLPKGSLVSIILGGVLIICLAVLSWTLICQWAHAAKGSIQANMLKGTNAPTELKYRTNVPMELDCNKCQEMKTSQPSAQVESVNKSFLHPSYQT</sequence>
<evidence type="ECO:0000256" key="36">
    <source>
        <dbReference type="SAM" id="Phobius"/>
    </source>
</evidence>
<name>A0A3Q0GHP1_ALLSI</name>
<evidence type="ECO:0000256" key="10">
    <source>
        <dbReference type="ARBA" id="ARBA00022525"/>
    </source>
</evidence>
<keyword evidence="10" id="KW-0964">Secreted</keyword>
<evidence type="ECO:0000256" key="2">
    <source>
        <dbReference type="ARBA" id="ARBA00003834"/>
    </source>
</evidence>
<keyword evidence="17 33" id="KW-0479">Metal-binding</keyword>
<feature type="domain" description="EGF-like" evidence="37">
    <location>
        <begin position="862"/>
        <end position="905"/>
    </location>
</feature>
<evidence type="ECO:0000256" key="19">
    <source>
        <dbReference type="ARBA" id="ARBA00022737"/>
    </source>
</evidence>
<evidence type="ECO:0000259" key="37">
    <source>
        <dbReference type="PROSITE" id="PS50026"/>
    </source>
</evidence>
<dbReference type="CDD" id="cd00033">
    <property type="entry name" value="CCP"/>
    <property type="match status" value="1"/>
</dbReference>
<keyword evidence="12 34" id="KW-0245">EGF-like domain</keyword>
<evidence type="ECO:0000256" key="11">
    <source>
        <dbReference type="ARBA" id="ARBA00022534"/>
    </source>
</evidence>
<dbReference type="InterPro" id="IPR029589">
    <property type="entry name" value="TPO"/>
</dbReference>
<dbReference type="CTD" id="7173"/>
<evidence type="ECO:0000256" key="32">
    <source>
        <dbReference type="ARBA" id="ARBA00049000"/>
    </source>
</evidence>
<evidence type="ECO:0000256" key="14">
    <source>
        <dbReference type="ARBA" id="ARBA00022617"/>
    </source>
</evidence>
<keyword evidence="24 36" id="KW-0472">Membrane</keyword>
<dbReference type="InterPro" id="IPR018097">
    <property type="entry name" value="EGF_Ca-bd_CS"/>
</dbReference>
<organism evidence="39 40">
    <name type="scientific">Alligator sinensis</name>
    <name type="common">Chinese alligator</name>
    <dbReference type="NCBI Taxonomy" id="38654"/>
    <lineage>
        <taxon>Eukaryota</taxon>
        <taxon>Metazoa</taxon>
        <taxon>Chordata</taxon>
        <taxon>Craniata</taxon>
        <taxon>Vertebrata</taxon>
        <taxon>Euteleostomi</taxon>
        <taxon>Archelosauria</taxon>
        <taxon>Archosauria</taxon>
        <taxon>Crocodylia</taxon>
        <taxon>Alligatoridae</taxon>
        <taxon>Alligatorinae</taxon>
        <taxon>Alligator</taxon>
    </lineage>
</organism>
<dbReference type="PANTHER" id="PTHR11475">
    <property type="entry name" value="OXIDASE/PEROXIDASE"/>
    <property type="match status" value="1"/>
</dbReference>
<comment type="catalytic activity">
    <reaction evidence="28">
        <text>[thyroglobulin]-L-tyrosine + iodide + H2O2 + H(+) = [thyroglobulin]-3-iodo-L-tyrosine + 2 H2O</text>
        <dbReference type="Rhea" id="RHEA:48956"/>
        <dbReference type="Rhea" id="RHEA-COMP:12274"/>
        <dbReference type="Rhea" id="RHEA-COMP:12275"/>
        <dbReference type="ChEBI" id="CHEBI:15377"/>
        <dbReference type="ChEBI" id="CHEBI:15378"/>
        <dbReference type="ChEBI" id="CHEBI:16240"/>
        <dbReference type="ChEBI" id="CHEBI:16382"/>
        <dbReference type="ChEBI" id="CHEBI:46858"/>
        <dbReference type="ChEBI" id="CHEBI:90870"/>
        <dbReference type="EC" id="1.11.1.8"/>
    </reaction>
</comment>
<accession>A0A3Q0GHP1</accession>
<dbReference type="InterPro" id="IPR001881">
    <property type="entry name" value="EGF-like_Ca-bd_dom"/>
</dbReference>
<keyword evidence="14 33" id="KW-0349">Heme</keyword>
<evidence type="ECO:0000256" key="12">
    <source>
        <dbReference type="ARBA" id="ARBA00022536"/>
    </source>
</evidence>
<dbReference type="GO" id="GO:0005615">
    <property type="term" value="C:extracellular space"/>
    <property type="evidence" value="ECO:0007669"/>
    <property type="project" value="TreeGrafter"/>
</dbReference>
<keyword evidence="39" id="KW-1185">Reference proteome</keyword>
<evidence type="ECO:0000256" key="13">
    <source>
        <dbReference type="ARBA" id="ARBA00022559"/>
    </source>
</evidence>
<dbReference type="PROSITE" id="PS50026">
    <property type="entry name" value="EGF_3"/>
    <property type="match status" value="1"/>
</dbReference>
<evidence type="ECO:0000256" key="20">
    <source>
        <dbReference type="ARBA" id="ARBA00022837"/>
    </source>
</evidence>
<comment type="pathway">
    <text evidence="5">Hormone biosynthesis; thyroid hormone biosynthesis.</text>
</comment>
<gene>
    <name evidence="40" type="primary">TPO</name>
</gene>
<keyword evidence="18" id="KW-0732">Signal</keyword>
<keyword evidence="26" id="KW-0325">Glycoprotein</keyword>
<keyword evidence="20" id="KW-0106">Calcium</keyword>
<dbReference type="GO" id="GO:0006979">
    <property type="term" value="P:response to oxidative stress"/>
    <property type="evidence" value="ECO:0007669"/>
    <property type="project" value="InterPro"/>
</dbReference>
<dbReference type="FunFam" id="1.10.640.10:FF:000013">
    <property type="entry name" value="Thyroid peroxidase"/>
    <property type="match status" value="1"/>
</dbReference>
<evidence type="ECO:0000256" key="15">
    <source>
        <dbReference type="ARBA" id="ARBA00022659"/>
    </source>
</evidence>
<dbReference type="GO" id="GO:0020037">
    <property type="term" value="F:heme binding"/>
    <property type="evidence" value="ECO:0007669"/>
    <property type="project" value="InterPro"/>
</dbReference>
<dbReference type="InterPro" id="IPR019791">
    <property type="entry name" value="Haem_peroxidase_animal"/>
</dbReference>
<dbReference type="AlphaFoldDB" id="A0A3Q0GHP1"/>
<keyword evidence="15 35" id="KW-0768">Sushi</keyword>
<dbReference type="InterPro" id="IPR000436">
    <property type="entry name" value="Sushi_SCR_CCP_dom"/>
</dbReference>
<dbReference type="Gene3D" id="1.10.640.10">
    <property type="entry name" value="Haem peroxidase domain superfamily, animal type"/>
    <property type="match status" value="1"/>
</dbReference>
<evidence type="ECO:0000256" key="25">
    <source>
        <dbReference type="ARBA" id="ARBA00023157"/>
    </source>
</evidence>
<comment type="catalytic activity">
    <reaction evidence="31">
        <text>2 iodide + H2O2 + 2 H(+) = diiodine + 2 H2O</text>
        <dbReference type="Rhea" id="RHEA:23336"/>
        <dbReference type="ChEBI" id="CHEBI:15377"/>
        <dbReference type="ChEBI" id="CHEBI:15378"/>
        <dbReference type="ChEBI" id="CHEBI:16240"/>
        <dbReference type="ChEBI" id="CHEBI:16382"/>
        <dbReference type="ChEBI" id="CHEBI:17606"/>
        <dbReference type="EC" id="1.11.1.8"/>
    </reaction>
</comment>
<dbReference type="SUPFAM" id="SSF48113">
    <property type="entry name" value="Heme-dependent peroxidases"/>
    <property type="match status" value="1"/>
</dbReference>
<dbReference type="GO" id="GO:0042744">
    <property type="term" value="P:hydrogen peroxide catabolic process"/>
    <property type="evidence" value="ECO:0007669"/>
    <property type="project" value="UniProtKB-KW"/>
</dbReference>
<reference evidence="40" key="1">
    <citation type="submission" date="2025-08" db="UniProtKB">
        <authorList>
            <consortium name="RefSeq"/>
        </authorList>
    </citation>
    <scope>IDENTIFICATION</scope>
</reference>
<evidence type="ECO:0000256" key="7">
    <source>
        <dbReference type="ARBA" id="ARBA00011561"/>
    </source>
</evidence>
<evidence type="ECO:0000256" key="23">
    <source>
        <dbReference type="ARBA" id="ARBA00023004"/>
    </source>
</evidence>
<evidence type="ECO:0000256" key="27">
    <source>
        <dbReference type="ARBA" id="ARBA00023324"/>
    </source>
</evidence>
<evidence type="ECO:0000256" key="29">
    <source>
        <dbReference type="ARBA" id="ARBA00048250"/>
    </source>
</evidence>
<evidence type="ECO:0000256" key="28">
    <source>
        <dbReference type="ARBA" id="ARBA00048137"/>
    </source>
</evidence>
<dbReference type="Gene3D" id="2.10.70.10">
    <property type="entry name" value="Complement Module, domain 1"/>
    <property type="match status" value="1"/>
</dbReference>
<dbReference type="SUPFAM" id="SSF57196">
    <property type="entry name" value="EGF/Laminin"/>
    <property type="match status" value="1"/>
</dbReference>
<evidence type="ECO:0000256" key="4">
    <source>
        <dbReference type="ARBA" id="ARBA00004613"/>
    </source>
</evidence>
<dbReference type="InterPro" id="IPR000742">
    <property type="entry name" value="EGF"/>
</dbReference>
<comment type="catalytic activity">
    <reaction evidence="29">
        <text>[thyroglobulin]-3-iodo-L-tyrosine + [thyroglobulin]-3,5-diiodo-L-tyrosine + H2O2 = [thyroglobulin]-3,3',5-triiodo-L-thyronine + [thyroglobulin]-dehydroalanine + 2 H2O</text>
        <dbReference type="Rhea" id="RHEA:48968"/>
        <dbReference type="Rhea" id="RHEA-COMP:12275"/>
        <dbReference type="Rhea" id="RHEA-COMP:12276"/>
        <dbReference type="Rhea" id="RHEA-COMP:12278"/>
        <dbReference type="Rhea" id="RHEA-COMP:12279"/>
        <dbReference type="ChEBI" id="CHEBI:15377"/>
        <dbReference type="ChEBI" id="CHEBI:16240"/>
        <dbReference type="ChEBI" id="CHEBI:90870"/>
        <dbReference type="ChEBI" id="CHEBI:90871"/>
        <dbReference type="ChEBI" id="CHEBI:90873"/>
        <dbReference type="ChEBI" id="CHEBI:90874"/>
        <dbReference type="EC" id="1.11.1.8"/>
    </reaction>
</comment>
<keyword evidence="25" id="KW-1015">Disulfide bond</keyword>
<evidence type="ECO:0000256" key="16">
    <source>
        <dbReference type="ARBA" id="ARBA00022692"/>
    </source>
</evidence>
<dbReference type="SMART" id="SM00179">
    <property type="entry name" value="EGF_CA"/>
    <property type="match status" value="1"/>
</dbReference>